<evidence type="ECO:0000256" key="1">
    <source>
        <dbReference type="SAM" id="MobiDB-lite"/>
    </source>
</evidence>
<dbReference type="EMBL" id="KN731655">
    <property type="protein sequence ID" value="KIH59732.1"/>
    <property type="molecule type" value="Genomic_DNA"/>
</dbReference>
<dbReference type="Proteomes" id="UP000054047">
    <property type="component" value="Unassembled WGS sequence"/>
</dbReference>
<gene>
    <name evidence="2" type="ORF">ANCDUO_10026</name>
</gene>
<keyword evidence="3" id="KW-1185">Reference proteome</keyword>
<reference evidence="2 3" key="1">
    <citation type="submission" date="2013-12" db="EMBL/GenBank/DDBJ databases">
        <title>Draft genome of the parsitic nematode Ancylostoma duodenale.</title>
        <authorList>
            <person name="Mitreva M."/>
        </authorList>
    </citation>
    <scope>NUCLEOTIDE SEQUENCE [LARGE SCALE GENOMIC DNA]</scope>
    <source>
        <strain evidence="2 3">Zhejiang</strain>
    </source>
</reference>
<name>A0A0C2DBD1_9BILA</name>
<dbReference type="AlphaFoldDB" id="A0A0C2DBD1"/>
<accession>A0A0C2DBD1</accession>
<evidence type="ECO:0000313" key="3">
    <source>
        <dbReference type="Proteomes" id="UP000054047"/>
    </source>
</evidence>
<evidence type="ECO:0000313" key="2">
    <source>
        <dbReference type="EMBL" id="KIH59732.1"/>
    </source>
</evidence>
<proteinExistence type="predicted"/>
<feature type="region of interest" description="Disordered" evidence="1">
    <location>
        <begin position="185"/>
        <end position="205"/>
    </location>
</feature>
<protein>
    <submittedName>
        <fullName evidence="2">Uncharacterized protein</fullName>
    </submittedName>
</protein>
<sequence>MEESERITFDVIGLCETKRKDPQSCTCTNGAGVFLGPKKVNSTSGGNGFAPHLMPKIKQADHTDFYDEARETAGRCRSYYKTIAGDFNAFIGSMRPYEGSIGPYSLVEQKEAGERLLRAKCHFNNTKALLEHMTSRRPPPTILDAEAAERLAKMHNFEELDAIYEGFDKLVVAITTISDSCRKKKPNHIGNYGRNTATARKEEES</sequence>
<organism evidence="2 3">
    <name type="scientific">Ancylostoma duodenale</name>
    <dbReference type="NCBI Taxonomy" id="51022"/>
    <lineage>
        <taxon>Eukaryota</taxon>
        <taxon>Metazoa</taxon>
        <taxon>Ecdysozoa</taxon>
        <taxon>Nematoda</taxon>
        <taxon>Chromadorea</taxon>
        <taxon>Rhabditida</taxon>
        <taxon>Rhabditina</taxon>
        <taxon>Rhabditomorpha</taxon>
        <taxon>Strongyloidea</taxon>
        <taxon>Ancylostomatidae</taxon>
        <taxon>Ancylostomatinae</taxon>
        <taxon>Ancylostoma</taxon>
    </lineage>
</organism>